<reference evidence="2 3" key="1">
    <citation type="submission" date="2023-07" db="EMBL/GenBank/DDBJ databases">
        <title>Sorghum-associated microbial communities from plants grown in Nebraska, USA.</title>
        <authorList>
            <person name="Schachtman D."/>
        </authorList>
    </citation>
    <scope>NUCLEOTIDE SEQUENCE [LARGE SCALE GENOMIC DNA]</scope>
    <source>
        <strain evidence="2 3">BE190</strain>
    </source>
</reference>
<gene>
    <name evidence="2" type="ORF">J2X05_000803</name>
</gene>
<comment type="caution">
    <text evidence="2">The sequence shown here is derived from an EMBL/GenBank/DDBJ whole genome shotgun (WGS) entry which is preliminary data.</text>
</comment>
<proteinExistence type="predicted"/>
<dbReference type="EMBL" id="JAVDVX010000001">
    <property type="protein sequence ID" value="MDR7088800.1"/>
    <property type="molecule type" value="Genomic_DNA"/>
</dbReference>
<sequence length="104" mass="11312">MTGANTARELHLPIPHEHRCFADHFPGAPLVPGALLLKWIMALLAEAGYKRVNYLKQVKFLAPVQPGDDLRICITPGPGTQTIGAIAYKGETLVLKGQFGCVYD</sequence>
<dbReference type="Proteomes" id="UP001253595">
    <property type="component" value="Unassembled WGS sequence"/>
</dbReference>
<dbReference type="InterPro" id="IPR029069">
    <property type="entry name" value="HotDog_dom_sf"/>
</dbReference>
<evidence type="ECO:0000259" key="1">
    <source>
        <dbReference type="Pfam" id="PF22818"/>
    </source>
</evidence>
<evidence type="ECO:0000313" key="3">
    <source>
        <dbReference type="Proteomes" id="UP001253595"/>
    </source>
</evidence>
<feature type="domain" description="ApeI dehydratase-like" evidence="1">
    <location>
        <begin position="8"/>
        <end position="78"/>
    </location>
</feature>
<keyword evidence="3" id="KW-1185">Reference proteome</keyword>
<dbReference type="InterPro" id="IPR054545">
    <property type="entry name" value="ApeI-like"/>
</dbReference>
<dbReference type="Pfam" id="PF22818">
    <property type="entry name" value="ApeI-like"/>
    <property type="match status" value="1"/>
</dbReference>
<dbReference type="Gene3D" id="3.10.129.10">
    <property type="entry name" value="Hotdog Thioesterase"/>
    <property type="match status" value="1"/>
</dbReference>
<protein>
    <submittedName>
        <fullName evidence="2">3-hydroxymyristoyl/3-hydroxydecanoyl-(Acyl carrier protein) dehydratase</fullName>
    </submittedName>
</protein>
<dbReference type="SUPFAM" id="SSF54637">
    <property type="entry name" value="Thioesterase/thiol ester dehydrase-isomerase"/>
    <property type="match status" value="1"/>
</dbReference>
<accession>A0ABU1UUD4</accession>
<evidence type="ECO:0000313" key="2">
    <source>
        <dbReference type="EMBL" id="MDR7088800.1"/>
    </source>
</evidence>
<dbReference type="RefSeq" id="WP_310068906.1">
    <property type="nucleotide sequence ID" value="NZ_JAVDVX010000001.1"/>
</dbReference>
<organism evidence="2 3">
    <name type="scientific">Cellvibrio fibrivorans</name>
    <dbReference type="NCBI Taxonomy" id="126350"/>
    <lineage>
        <taxon>Bacteria</taxon>
        <taxon>Pseudomonadati</taxon>
        <taxon>Pseudomonadota</taxon>
        <taxon>Gammaproteobacteria</taxon>
        <taxon>Cellvibrionales</taxon>
        <taxon>Cellvibrionaceae</taxon>
        <taxon>Cellvibrio</taxon>
    </lineage>
</organism>
<name>A0ABU1UUD4_9GAMM</name>